<protein>
    <submittedName>
        <fullName evidence="1">Uncharacterized protein</fullName>
    </submittedName>
</protein>
<proteinExistence type="predicted"/>
<evidence type="ECO:0000313" key="1">
    <source>
        <dbReference type="EMBL" id="WCC79764.1"/>
    </source>
</evidence>
<organism evidence="1 2">
    <name type="scientific">Cutibacterium equinum</name>
    <dbReference type="NCBI Taxonomy" id="3016342"/>
    <lineage>
        <taxon>Bacteria</taxon>
        <taxon>Bacillati</taxon>
        <taxon>Actinomycetota</taxon>
        <taxon>Actinomycetes</taxon>
        <taxon>Propionibacteriales</taxon>
        <taxon>Propionibacteriaceae</taxon>
        <taxon>Cutibacterium</taxon>
    </lineage>
</organism>
<reference evidence="1 2" key="1">
    <citation type="submission" date="2023-01" db="EMBL/GenBank/DDBJ databases">
        <authorList>
            <person name="Lee S.H."/>
            <person name="Jung H.S."/>
            <person name="Yun J.U."/>
        </authorList>
    </citation>
    <scope>NUCLEOTIDE SEQUENCE [LARGE SCALE GENOMIC DNA]</scope>
    <source>
        <strain evidence="1 2">CBA3108</strain>
    </source>
</reference>
<dbReference type="Proteomes" id="UP001212097">
    <property type="component" value="Chromosome"/>
</dbReference>
<gene>
    <name evidence="1" type="ORF">O6R08_09885</name>
</gene>
<dbReference type="RefSeq" id="WP_004809520.1">
    <property type="nucleotide sequence ID" value="NZ_CP115668.1"/>
</dbReference>
<name>A0ABY7QXI0_9ACTN</name>
<keyword evidence="2" id="KW-1185">Reference proteome</keyword>
<sequence>MNYEKGFVPHAGDVTAICVGEQEFLGRVIDPDLEMVKAPVVLMYQFDADASQVDLGDDRSCLQASRRLGSYVLVNKKEFRRKWFRRVASLDFEPGERLAVHHFRMENRVVDEHGHLLDSPVEPLPRYEMLSSWGLALQVADAQGWLLVDPGSGGAAGASRIVTIHRGELKLDLNRAAAVLGPALEGMGIVPDAAWWASMVSWLEPTRRRHLEFHVDATHLVATGPGPDLRAVAEGMVELVAHPVSAREALRAALEAGIDVTDPATDSPSLQ</sequence>
<dbReference type="EMBL" id="CP115668">
    <property type="protein sequence ID" value="WCC79764.1"/>
    <property type="molecule type" value="Genomic_DNA"/>
</dbReference>
<evidence type="ECO:0000313" key="2">
    <source>
        <dbReference type="Proteomes" id="UP001212097"/>
    </source>
</evidence>
<accession>A0ABY7QXI0</accession>
<reference evidence="1 2" key="2">
    <citation type="submission" date="2023-06" db="EMBL/GenBank/DDBJ databases">
        <title>The Gram-positive Non-spore-bearing Anaerobic Bacilli of Human Feces.</title>
        <authorList>
            <person name="Eggerth A.H."/>
        </authorList>
    </citation>
    <scope>NUCLEOTIDE SEQUENCE [LARGE SCALE GENOMIC DNA]</scope>
    <source>
        <strain evidence="1 2">CBA3108</strain>
    </source>
</reference>